<name>A0ABR1EBE0_NECAM</name>
<protein>
    <submittedName>
        <fullName evidence="2">Uncharacterized protein</fullName>
    </submittedName>
</protein>
<accession>A0ABR1EBE0</accession>
<feature type="region of interest" description="Disordered" evidence="1">
    <location>
        <begin position="32"/>
        <end position="56"/>
    </location>
</feature>
<reference evidence="2 3" key="1">
    <citation type="submission" date="2023-08" db="EMBL/GenBank/DDBJ databases">
        <title>A Necator americanus chromosomal reference genome.</title>
        <authorList>
            <person name="Ilik V."/>
            <person name="Petrzelkova K.J."/>
            <person name="Pardy F."/>
            <person name="Fuh T."/>
            <person name="Niatou-Singa F.S."/>
            <person name="Gouil Q."/>
            <person name="Baker L."/>
            <person name="Ritchie M.E."/>
            <person name="Jex A.R."/>
            <person name="Gazzola D."/>
            <person name="Li H."/>
            <person name="Toshio Fujiwara R."/>
            <person name="Zhan B."/>
            <person name="Aroian R.V."/>
            <person name="Pafco B."/>
            <person name="Schwarz E.M."/>
        </authorList>
    </citation>
    <scope>NUCLEOTIDE SEQUENCE [LARGE SCALE GENOMIC DNA]</scope>
    <source>
        <strain evidence="2 3">Aroian</strain>
        <tissue evidence="2">Whole animal</tissue>
    </source>
</reference>
<proteinExistence type="predicted"/>
<gene>
    <name evidence="2" type="primary">Necator_chrX.g21668</name>
    <name evidence="2" type="ORF">RB195_021507</name>
</gene>
<keyword evidence="3" id="KW-1185">Reference proteome</keyword>
<evidence type="ECO:0000313" key="3">
    <source>
        <dbReference type="Proteomes" id="UP001303046"/>
    </source>
</evidence>
<evidence type="ECO:0000313" key="2">
    <source>
        <dbReference type="EMBL" id="KAK6760002.1"/>
    </source>
</evidence>
<dbReference type="Proteomes" id="UP001303046">
    <property type="component" value="Unassembled WGS sequence"/>
</dbReference>
<comment type="caution">
    <text evidence="2">The sequence shown here is derived from an EMBL/GenBank/DDBJ whole genome shotgun (WGS) entry which is preliminary data.</text>
</comment>
<sequence>MDLFILASSPVINAIQAVFGIPDEDAALPRMNQPQMSDPLQLSGARSPSAHTASNVPRINGSFTSFCVSSKSRPITCTNCGTVNGFQVVGPYIMPGTAQLTCSYLHSQRDDTLPDYVVLRSDAR</sequence>
<organism evidence="2 3">
    <name type="scientific">Necator americanus</name>
    <name type="common">Human hookworm</name>
    <dbReference type="NCBI Taxonomy" id="51031"/>
    <lineage>
        <taxon>Eukaryota</taxon>
        <taxon>Metazoa</taxon>
        <taxon>Ecdysozoa</taxon>
        <taxon>Nematoda</taxon>
        <taxon>Chromadorea</taxon>
        <taxon>Rhabditida</taxon>
        <taxon>Rhabditina</taxon>
        <taxon>Rhabditomorpha</taxon>
        <taxon>Strongyloidea</taxon>
        <taxon>Ancylostomatidae</taxon>
        <taxon>Bunostominae</taxon>
        <taxon>Necator</taxon>
    </lineage>
</organism>
<evidence type="ECO:0000256" key="1">
    <source>
        <dbReference type="SAM" id="MobiDB-lite"/>
    </source>
</evidence>
<dbReference type="EMBL" id="JAVFWL010000006">
    <property type="protein sequence ID" value="KAK6760002.1"/>
    <property type="molecule type" value="Genomic_DNA"/>
</dbReference>